<dbReference type="OrthoDB" id="1239229at2"/>
<dbReference type="Pfam" id="PF18962">
    <property type="entry name" value="Por_Secre_tail"/>
    <property type="match status" value="1"/>
</dbReference>
<feature type="signal peptide" evidence="2">
    <location>
        <begin position="1"/>
        <end position="19"/>
    </location>
</feature>
<dbReference type="RefSeq" id="WP_076386293.1">
    <property type="nucleotide sequence ID" value="NZ_FTOI01000004.1"/>
</dbReference>
<evidence type="ECO:0000256" key="2">
    <source>
        <dbReference type="SAM" id="SignalP"/>
    </source>
</evidence>
<evidence type="ECO:0000259" key="3">
    <source>
        <dbReference type="Pfam" id="PF18962"/>
    </source>
</evidence>
<dbReference type="EMBL" id="FTOI01000004">
    <property type="protein sequence ID" value="SIS67842.1"/>
    <property type="molecule type" value="Genomic_DNA"/>
</dbReference>
<dbReference type="Proteomes" id="UP000185839">
    <property type="component" value="Unassembled WGS sequence"/>
</dbReference>
<name>A0A1N7L1V5_9FLAO</name>
<dbReference type="NCBIfam" id="TIGR04183">
    <property type="entry name" value="Por_Secre_tail"/>
    <property type="match status" value="1"/>
</dbReference>
<accession>A0A1N7L1V5</accession>
<organism evidence="4 5">
    <name type="scientific">Kaistella chaponensis</name>
    <dbReference type="NCBI Taxonomy" id="713588"/>
    <lineage>
        <taxon>Bacteria</taxon>
        <taxon>Pseudomonadati</taxon>
        <taxon>Bacteroidota</taxon>
        <taxon>Flavobacteriia</taxon>
        <taxon>Flavobacteriales</taxon>
        <taxon>Weeksellaceae</taxon>
        <taxon>Chryseobacterium group</taxon>
        <taxon>Kaistella</taxon>
    </lineage>
</organism>
<proteinExistence type="predicted"/>
<keyword evidence="1 2" id="KW-0732">Signal</keyword>
<evidence type="ECO:0000256" key="1">
    <source>
        <dbReference type="ARBA" id="ARBA00022729"/>
    </source>
</evidence>
<gene>
    <name evidence="4" type="ORF">SAMN05421789_104144</name>
</gene>
<feature type="domain" description="Secretion system C-terminal sorting" evidence="3">
    <location>
        <begin position="168"/>
        <end position="220"/>
    </location>
</feature>
<evidence type="ECO:0000313" key="5">
    <source>
        <dbReference type="Proteomes" id="UP000185839"/>
    </source>
</evidence>
<protein>
    <submittedName>
        <fullName evidence="4">Por secretion system C-terminal sorting domain-containing protein</fullName>
    </submittedName>
</protein>
<dbReference type="STRING" id="713588.SAMN05421789_104144"/>
<reference evidence="5" key="1">
    <citation type="submission" date="2017-01" db="EMBL/GenBank/DDBJ databases">
        <authorList>
            <person name="Varghese N."/>
            <person name="Submissions S."/>
        </authorList>
    </citation>
    <scope>NUCLEOTIDE SEQUENCE [LARGE SCALE GENOMIC DNA]</scope>
    <source>
        <strain evidence="5">DSM 23145</strain>
    </source>
</reference>
<feature type="chain" id="PRO_5012184858" evidence="2">
    <location>
        <begin position="20"/>
        <end position="223"/>
    </location>
</feature>
<sequence length="223" mass="23814">MKKFYSLLLALFITTTATAQLQTQITSAGVFKITYGAANDYSFYDPGFGVPTFYVHCFVNAADNTAGTAFEDAWSNSTVTMNWDTTAGAYVGTIDLNSKTFTQTNVKIPVGTTVNKIGMVFKDLQSGATKQSTDFYANGPTTIITLGVSTSAVKAKSSIINGQLRTALAGNLSLEIYEMGGKLVRSLKANSNGNAIDLNINKSGIYLLKITNGSESEVVKFAK</sequence>
<evidence type="ECO:0000313" key="4">
    <source>
        <dbReference type="EMBL" id="SIS67842.1"/>
    </source>
</evidence>
<dbReference type="AlphaFoldDB" id="A0A1N7L1V5"/>
<dbReference type="InterPro" id="IPR026444">
    <property type="entry name" value="Secre_tail"/>
</dbReference>
<keyword evidence="5" id="KW-1185">Reference proteome</keyword>